<organism evidence="2 3">
    <name type="scientific">Rhizophlyctis rosea</name>
    <dbReference type="NCBI Taxonomy" id="64517"/>
    <lineage>
        <taxon>Eukaryota</taxon>
        <taxon>Fungi</taxon>
        <taxon>Fungi incertae sedis</taxon>
        <taxon>Chytridiomycota</taxon>
        <taxon>Chytridiomycota incertae sedis</taxon>
        <taxon>Chytridiomycetes</taxon>
        <taxon>Rhizophlyctidales</taxon>
        <taxon>Rhizophlyctidaceae</taxon>
        <taxon>Rhizophlyctis</taxon>
    </lineage>
</organism>
<name>A0AAD5X260_9FUNG</name>
<evidence type="ECO:0000313" key="3">
    <source>
        <dbReference type="Proteomes" id="UP001212841"/>
    </source>
</evidence>
<dbReference type="Proteomes" id="UP001212841">
    <property type="component" value="Unassembled WGS sequence"/>
</dbReference>
<dbReference type="AlphaFoldDB" id="A0AAD5X260"/>
<dbReference type="EMBL" id="JADGJD010000397">
    <property type="protein sequence ID" value="KAJ3051430.1"/>
    <property type="molecule type" value="Genomic_DNA"/>
</dbReference>
<proteinExistence type="predicted"/>
<gene>
    <name evidence="2" type="ORF">HK097_007550</name>
</gene>
<sequence>MPKRKTESTGKSNVNDNPGKTDVNEGPERAPRKKRSTKNIDTNNEGLPESESSASQPARGQYHKWTAEE</sequence>
<evidence type="ECO:0000256" key="1">
    <source>
        <dbReference type="SAM" id="MobiDB-lite"/>
    </source>
</evidence>
<evidence type="ECO:0000313" key="2">
    <source>
        <dbReference type="EMBL" id="KAJ3051430.1"/>
    </source>
</evidence>
<feature type="compositionally biased region" description="Polar residues" evidence="1">
    <location>
        <begin position="9"/>
        <end position="18"/>
    </location>
</feature>
<protein>
    <submittedName>
        <fullName evidence="2">Uncharacterized protein</fullName>
    </submittedName>
</protein>
<feature type="compositionally biased region" description="Polar residues" evidence="1">
    <location>
        <begin position="39"/>
        <end position="58"/>
    </location>
</feature>
<feature type="region of interest" description="Disordered" evidence="1">
    <location>
        <begin position="1"/>
        <end position="69"/>
    </location>
</feature>
<reference evidence="2" key="1">
    <citation type="submission" date="2020-05" db="EMBL/GenBank/DDBJ databases">
        <title>Phylogenomic resolution of chytrid fungi.</title>
        <authorList>
            <person name="Stajich J.E."/>
            <person name="Amses K."/>
            <person name="Simmons R."/>
            <person name="Seto K."/>
            <person name="Myers J."/>
            <person name="Bonds A."/>
            <person name="Quandt C.A."/>
            <person name="Barry K."/>
            <person name="Liu P."/>
            <person name="Grigoriev I."/>
            <person name="Longcore J.E."/>
            <person name="James T.Y."/>
        </authorList>
    </citation>
    <scope>NUCLEOTIDE SEQUENCE</scope>
    <source>
        <strain evidence="2">JEL0318</strain>
    </source>
</reference>
<keyword evidence="3" id="KW-1185">Reference proteome</keyword>
<accession>A0AAD5X260</accession>
<comment type="caution">
    <text evidence="2">The sequence shown here is derived from an EMBL/GenBank/DDBJ whole genome shotgun (WGS) entry which is preliminary data.</text>
</comment>